<protein>
    <submittedName>
        <fullName evidence="2">Uncharacterized protein</fullName>
    </submittedName>
</protein>
<evidence type="ECO:0000313" key="2">
    <source>
        <dbReference type="EMBL" id="MBY22279.1"/>
    </source>
</evidence>
<sequence>MGVACRRDPFVYDLERFLVRRFYYGHTTTTTTTTTTATPSTPTTTTTTTITTLPFLLLIRFSRCSRYTYISTLRRARSASVSGRRAVSIAFDVYAPRPSGFQSTLTSRRPAEKGERRRVRV</sequence>
<dbReference type="AlphaFoldDB" id="A0A2S2NYI4"/>
<feature type="region of interest" description="Disordered" evidence="1">
    <location>
        <begin position="98"/>
        <end position="121"/>
    </location>
</feature>
<name>A0A2S2NYI4_SCHGA</name>
<proteinExistence type="predicted"/>
<evidence type="ECO:0000256" key="1">
    <source>
        <dbReference type="SAM" id="MobiDB-lite"/>
    </source>
</evidence>
<gene>
    <name evidence="2" type="ORF">g.97032</name>
</gene>
<dbReference type="EMBL" id="GGMR01009660">
    <property type="protein sequence ID" value="MBY22279.1"/>
    <property type="molecule type" value="Transcribed_RNA"/>
</dbReference>
<accession>A0A2S2NYI4</accession>
<reference evidence="2" key="1">
    <citation type="submission" date="2018-04" db="EMBL/GenBank/DDBJ databases">
        <title>Transcriptome of Schizaphis graminum biotype I.</title>
        <authorList>
            <person name="Scully E.D."/>
            <person name="Geib S.M."/>
            <person name="Palmer N.A."/>
            <person name="Koch K."/>
            <person name="Bradshaw J."/>
            <person name="Heng-Moss T."/>
            <person name="Sarath G."/>
        </authorList>
    </citation>
    <scope>NUCLEOTIDE SEQUENCE</scope>
</reference>
<organism evidence="2">
    <name type="scientific">Schizaphis graminum</name>
    <name type="common">Green bug aphid</name>
    <dbReference type="NCBI Taxonomy" id="13262"/>
    <lineage>
        <taxon>Eukaryota</taxon>
        <taxon>Metazoa</taxon>
        <taxon>Ecdysozoa</taxon>
        <taxon>Arthropoda</taxon>
        <taxon>Hexapoda</taxon>
        <taxon>Insecta</taxon>
        <taxon>Pterygota</taxon>
        <taxon>Neoptera</taxon>
        <taxon>Paraneoptera</taxon>
        <taxon>Hemiptera</taxon>
        <taxon>Sternorrhyncha</taxon>
        <taxon>Aphidomorpha</taxon>
        <taxon>Aphidoidea</taxon>
        <taxon>Aphididae</taxon>
        <taxon>Aphidini</taxon>
        <taxon>Schizaphis</taxon>
    </lineage>
</organism>